<dbReference type="EMBL" id="VXIT01000015">
    <property type="protein sequence ID" value="KAA6407973.1"/>
    <property type="molecule type" value="Genomic_DNA"/>
</dbReference>
<protein>
    <submittedName>
        <fullName evidence="1">Uncharacterized protein</fullName>
    </submittedName>
</protein>
<evidence type="ECO:0000313" key="1">
    <source>
        <dbReference type="EMBL" id="KAA6407973.1"/>
    </source>
</evidence>
<gene>
    <name evidence="1" type="ORF">FRX48_08324</name>
</gene>
<sequence>MVPDATPTIAPSPMAVDEPKEGIWVTIGEDFGDDGLTVRDGELEEEGWEAVGTW</sequence>
<name>A0A5M8PFU6_9LECA</name>
<comment type="caution">
    <text evidence="1">The sequence shown here is derived from an EMBL/GenBank/DDBJ whole genome shotgun (WGS) entry which is preliminary data.</text>
</comment>
<evidence type="ECO:0000313" key="2">
    <source>
        <dbReference type="Proteomes" id="UP000324767"/>
    </source>
</evidence>
<proteinExistence type="predicted"/>
<dbReference type="AlphaFoldDB" id="A0A5M8PFU6"/>
<dbReference type="Proteomes" id="UP000324767">
    <property type="component" value="Unassembled WGS sequence"/>
</dbReference>
<organism evidence="1 2">
    <name type="scientific">Lasallia pustulata</name>
    <dbReference type="NCBI Taxonomy" id="136370"/>
    <lineage>
        <taxon>Eukaryota</taxon>
        <taxon>Fungi</taxon>
        <taxon>Dikarya</taxon>
        <taxon>Ascomycota</taxon>
        <taxon>Pezizomycotina</taxon>
        <taxon>Lecanoromycetes</taxon>
        <taxon>OSLEUM clade</taxon>
        <taxon>Umbilicariomycetidae</taxon>
        <taxon>Umbilicariales</taxon>
        <taxon>Umbilicariaceae</taxon>
        <taxon>Lasallia</taxon>
    </lineage>
</organism>
<accession>A0A5M8PFU6</accession>
<reference evidence="1 2" key="1">
    <citation type="submission" date="2019-09" db="EMBL/GenBank/DDBJ databases">
        <title>The hologenome of the rock-dwelling lichen Lasallia pustulata.</title>
        <authorList>
            <person name="Greshake Tzovaras B."/>
            <person name="Segers F."/>
            <person name="Bicker A."/>
            <person name="Dal Grande F."/>
            <person name="Otte J."/>
            <person name="Hankeln T."/>
            <person name="Schmitt I."/>
            <person name="Ebersberger I."/>
        </authorList>
    </citation>
    <scope>NUCLEOTIDE SEQUENCE [LARGE SCALE GENOMIC DNA]</scope>
    <source>
        <strain evidence="1">A1-1</strain>
    </source>
</reference>